<proteinExistence type="inferred from homology"/>
<dbReference type="Pfam" id="PF07676">
    <property type="entry name" value="PD40"/>
    <property type="match status" value="2"/>
</dbReference>
<feature type="chain" id="PRO_5016985097" evidence="2">
    <location>
        <begin position="22"/>
        <end position="492"/>
    </location>
</feature>
<dbReference type="Gene3D" id="2.120.10.30">
    <property type="entry name" value="TolB, C-terminal domain"/>
    <property type="match status" value="2"/>
</dbReference>
<evidence type="ECO:0000256" key="2">
    <source>
        <dbReference type="SAM" id="SignalP"/>
    </source>
</evidence>
<evidence type="ECO:0000256" key="1">
    <source>
        <dbReference type="ARBA" id="ARBA00009820"/>
    </source>
</evidence>
<reference evidence="3 4" key="1">
    <citation type="submission" date="2018-07" db="EMBL/GenBank/DDBJ databases">
        <title>Freshwater and sediment microbial communities from various areas in North America, analyzing microbe dynamics in response to fracking.</title>
        <authorList>
            <person name="Lamendella R."/>
        </authorList>
    </citation>
    <scope>NUCLEOTIDE SEQUENCE [LARGE SCALE GENOMIC DNA]</scope>
    <source>
        <strain evidence="3 4">160A</strain>
    </source>
</reference>
<comment type="caution">
    <text evidence="3">The sequence shown here is derived from an EMBL/GenBank/DDBJ whole genome shotgun (WGS) entry which is preliminary data.</text>
</comment>
<dbReference type="PANTHER" id="PTHR36842:SF1">
    <property type="entry name" value="PROTEIN TOLB"/>
    <property type="match status" value="1"/>
</dbReference>
<organism evidence="3 4">
    <name type="scientific">Marinilabilia salmonicolor</name>
    <dbReference type="NCBI Taxonomy" id="989"/>
    <lineage>
        <taxon>Bacteria</taxon>
        <taxon>Pseudomonadati</taxon>
        <taxon>Bacteroidota</taxon>
        <taxon>Bacteroidia</taxon>
        <taxon>Marinilabiliales</taxon>
        <taxon>Marinilabiliaceae</taxon>
        <taxon>Marinilabilia</taxon>
    </lineage>
</organism>
<dbReference type="SUPFAM" id="SSF82171">
    <property type="entry name" value="DPP6 N-terminal domain-like"/>
    <property type="match status" value="1"/>
</dbReference>
<keyword evidence="4" id="KW-1185">Reference proteome</keyword>
<gene>
    <name evidence="3" type="ORF">DFO77_1017</name>
</gene>
<keyword evidence="2" id="KW-0732">Signal</keyword>
<accession>A0A368VDH2</accession>
<dbReference type="InterPro" id="IPR011042">
    <property type="entry name" value="6-blade_b-propeller_TolB-like"/>
</dbReference>
<dbReference type="RefSeq" id="WP_114436096.1">
    <property type="nucleotide sequence ID" value="NZ_QPIZ01000001.1"/>
</dbReference>
<feature type="signal peptide" evidence="2">
    <location>
        <begin position="1"/>
        <end position="21"/>
    </location>
</feature>
<evidence type="ECO:0000313" key="4">
    <source>
        <dbReference type="Proteomes" id="UP000252733"/>
    </source>
</evidence>
<dbReference type="PANTHER" id="PTHR36842">
    <property type="entry name" value="PROTEIN TOLB HOMOLOG"/>
    <property type="match status" value="1"/>
</dbReference>
<sequence length="492" mass="56103">MKGFHFSILLSILFLGISSCAREKSGVQQTGTHPDIFPDYVGVTIPEGIAPLNFRIEWDSVRHSELLIENSKGKSLRVRAGQAMKIPLDEWKHLLETSKGDSLMFHLEVNRNGAWYRFSPFPVYISSDPIDYGLSYRLIAPGYEIYSKMGIYQRSLNSFDQDAIVENTLFQGSCMNCHSFRQTDAENMSLHIRGSQGGTVLLNDGNLKVLDTKTKETLSNCVYPYWHPGGNYIAYSVNKTQQTFHSANPKRIEVFDHASDIVIFDVKSNKLFSCDPLRSGKNMETFPAFSPDGKSLFFCSSKVDTLPLQVKDIKYNLLRIDFNPESGKFGSSVDTIVNASASDYTISFPRPSYDGRFIAYTRFNYGNFSIWHPEADLWLYDTETGINKPLEALNSDQTESYHSWSSNSRWIVFSSRRVNGLYTMPFIAHIDADGNAAKPFLLPQEDPDFYDMTFYSFNVPEFINQPVNMNPDRLEEAVNNEHVQLRFEERND</sequence>
<dbReference type="InterPro" id="IPR011659">
    <property type="entry name" value="WD40"/>
</dbReference>
<comment type="similarity">
    <text evidence="1">Belongs to the TolB family.</text>
</comment>
<dbReference type="AlphaFoldDB" id="A0A368VDH2"/>
<dbReference type="PROSITE" id="PS51257">
    <property type="entry name" value="PROKAR_LIPOPROTEIN"/>
    <property type="match status" value="1"/>
</dbReference>
<dbReference type="EMBL" id="QPIZ01000001">
    <property type="protein sequence ID" value="RCW39239.1"/>
    <property type="molecule type" value="Genomic_DNA"/>
</dbReference>
<protein>
    <submittedName>
        <fullName evidence="3">WD40 repeat protein</fullName>
    </submittedName>
</protein>
<dbReference type="Proteomes" id="UP000252733">
    <property type="component" value="Unassembled WGS sequence"/>
</dbReference>
<name>A0A368VDH2_9BACT</name>
<evidence type="ECO:0000313" key="3">
    <source>
        <dbReference type="EMBL" id="RCW39239.1"/>
    </source>
</evidence>